<evidence type="ECO:0000313" key="3">
    <source>
        <dbReference type="Proteomes" id="UP000231198"/>
    </source>
</evidence>
<keyword evidence="1" id="KW-1133">Transmembrane helix</keyword>
<evidence type="ECO:0000256" key="1">
    <source>
        <dbReference type="SAM" id="Phobius"/>
    </source>
</evidence>
<keyword evidence="1" id="KW-0812">Transmembrane</keyword>
<dbReference type="SUPFAM" id="SSF52833">
    <property type="entry name" value="Thioredoxin-like"/>
    <property type="match status" value="1"/>
</dbReference>
<name>A0A2H0WT37_9BACT</name>
<sequence>MEHITKKNISILVGSILFLFILLYGVYGLIGAGQNKKVKKTNEIILYYSEECEHCEKVEDYLVSHREIEQKIQIKRKEVNKNKDNSVDLEEKALMCEFDTTRGIPVPFLYYKGQCILGDTPIIDFLTKQTL</sequence>
<proteinExistence type="predicted"/>
<protein>
    <submittedName>
        <fullName evidence="2">Uncharacterized protein</fullName>
    </submittedName>
</protein>
<dbReference type="PROSITE" id="PS51354">
    <property type="entry name" value="GLUTAREDOXIN_2"/>
    <property type="match status" value="1"/>
</dbReference>
<dbReference type="AlphaFoldDB" id="A0A2H0WT37"/>
<dbReference type="Gene3D" id="3.40.30.10">
    <property type="entry name" value="Glutaredoxin"/>
    <property type="match status" value="1"/>
</dbReference>
<dbReference type="InterPro" id="IPR036249">
    <property type="entry name" value="Thioredoxin-like_sf"/>
</dbReference>
<dbReference type="EMBL" id="PEZG01000035">
    <property type="protein sequence ID" value="PIS15826.1"/>
    <property type="molecule type" value="Genomic_DNA"/>
</dbReference>
<reference evidence="3" key="1">
    <citation type="submission" date="2017-09" db="EMBL/GenBank/DDBJ databases">
        <title>Depth-based differentiation of microbial function through sediment-hosted aquifers and enrichment of novel symbionts in the deep terrestrial subsurface.</title>
        <authorList>
            <person name="Probst A.J."/>
            <person name="Ladd B."/>
            <person name="Jarett J.K."/>
            <person name="Geller-Mcgrath D.E."/>
            <person name="Sieber C.M.K."/>
            <person name="Emerson J.B."/>
            <person name="Anantharaman K."/>
            <person name="Thomas B.C."/>
            <person name="Malmstrom R."/>
            <person name="Stieglmeier M."/>
            <person name="Klingl A."/>
            <person name="Woyke T."/>
            <person name="Ryan C.M."/>
            <person name="Banfield J.F."/>
        </authorList>
    </citation>
    <scope>NUCLEOTIDE SEQUENCE [LARGE SCALE GENOMIC DNA]</scope>
</reference>
<accession>A0A2H0WT37</accession>
<organism evidence="2 3">
    <name type="scientific">Candidatus Roizmanbacteria bacterium CG09_land_8_20_14_0_10_41_9</name>
    <dbReference type="NCBI Taxonomy" id="1974850"/>
    <lineage>
        <taxon>Bacteria</taxon>
        <taxon>Candidatus Roizmaniibacteriota</taxon>
    </lineage>
</organism>
<dbReference type="Proteomes" id="UP000231198">
    <property type="component" value="Unassembled WGS sequence"/>
</dbReference>
<gene>
    <name evidence="2" type="ORF">COT62_01595</name>
</gene>
<feature type="transmembrane region" description="Helical" evidence="1">
    <location>
        <begin position="12"/>
        <end position="30"/>
    </location>
</feature>
<keyword evidence="1" id="KW-0472">Membrane</keyword>
<comment type="caution">
    <text evidence="2">The sequence shown here is derived from an EMBL/GenBank/DDBJ whole genome shotgun (WGS) entry which is preliminary data.</text>
</comment>
<evidence type="ECO:0000313" key="2">
    <source>
        <dbReference type="EMBL" id="PIS15826.1"/>
    </source>
</evidence>